<organism evidence="3 4">
    <name type="scientific">Oerskovia gallyi</name>
    <dbReference type="NCBI Taxonomy" id="2762226"/>
    <lineage>
        <taxon>Bacteria</taxon>
        <taxon>Bacillati</taxon>
        <taxon>Actinomycetota</taxon>
        <taxon>Actinomycetes</taxon>
        <taxon>Micrococcales</taxon>
        <taxon>Cellulomonadaceae</taxon>
        <taxon>Oerskovia</taxon>
    </lineage>
</organism>
<reference evidence="3 4" key="1">
    <citation type="submission" date="2020-08" db="EMBL/GenBank/DDBJ databases">
        <title>A Genomic Blueprint of the Chicken Gut Microbiome.</title>
        <authorList>
            <person name="Gilroy R."/>
            <person name="Ravi A."/>
            <person name="Getino M."/>
            <person name="Pursley I."/>
            <person name="Horton D.L."/>
            <person name="Alikhan N.-F."/>
            <person name="Baker D."/>
            <person name="Gharbi K."/>
            <person name="Hall N."/>
            <person name="Watson M."/>
            <person name="Adriaenssens E.M."/>
            <person name="Foster-Nyarko E."/>
            <person name="Jarju S."/>
            <person name="Secka A."/>
            <person name="Antonio M."/>
            <person name="Oren A."/>
            <person name="Chaudhuri R."/>
            <person name="La Ragione R.M."/>
            <person name="Hildebrand F."/>
            <person name="Pallen M.J."/>
        </authorList>
    </citation>
    <scope>NUCLEOTIDE SEQUENCE [LARGE SCALE GENOMIC DNA]</scope>
    <source>
        <strain evidence="3 4">Sa2CUA8</strain>
    </source>
</reference>
<evidence type="ECO:0008006" key="5">
    <source>
        <dbReference type="Google" id="ProtNLM"/>
    </source>
</evidence>
<feature type="transmembrane region" description="Helical" evidence="2">
    <location>
        <begin position="129"/>
        <end position="150"/>
    </location>
</feature>
<evidence type="ECO:0000256" key="2">
    <source>
        <dbReference type="SAM" id="Phobius"/>
    </source>
</evidence>
<proteinExistence type="predicted"/>
<sequence length="316" mass="31797">MTGLSLVALAVLGALAAAALTTANAVRSRRHPRRTVLDAALRHERTTSVVAGVVALSLIAYVISPAGLPNLTSVTTTPGLLVALSPFIAVVMVLVVRAIGELAWPRPQGTVRTAPLTRRTVRGLGEWRLPLFLATAALTAVALVVFGVTAGEGGGTVDAPLLVTVDGWITGTSGPYPGWPYAGPLLVLLAVVTLGLLGVLHLIARRGAVGGATAHEDDSLRRLSAAHVLAGTQLLVGLGSAAVMLTAALALFGADRTGASVLAFAVGSAIGITSVVVGLSVLARQALPAPPGASTSSAWPAQPVTPVTPVTPEPQA</sequence>
<evidence type="ECO:0000256" key="1">
    <source>
        <dbReference type="SAM" id="MobiDB-lite"/>
    </source>
</evidence>
<evidence type="ECO:0000313" key="3">
    <source>
        <dbReference type="EMBL" id="MBD7998039.1"/>
    </source>
</evidence>
<accession>A0ABR8UZU3</accession>
<keyword evidence="2" id="KW-1133">Transmembrane helix</keyword>
<evidence type="ECO:0000313" key="4">
    <source>
        <dbReference type="Proteomes" id="UP000633601"/>
    </source>
</evidence>
<feature type="transmembrane region" description="Helical" evidence="2">
    <location>
        <begin position="225"/>
        <end position="252"/>
    </location>
</feature>
<feature type="transmembrane region" description="Helical" evidence="2">
    <location>
        <begin position="258"/>
        <end position="282"/>
    </location>
</feature>
<feature type="transmembrane region" description="Helical" evidence="2">
    <location>
        <begin position="181"/>
        <end position="204"/>
    </location>
</feature>
<feature type="transmembrane region" description="Helical" evidence="2">
    <location>
        <begin position="47"/>
        <end position="68"/>
    </location>
</feature>
<feature type="region of interest" description="Disordered" evidence="1">
    <location>
        <begin position="292"/>
        <end position="316"/>
    </location>
</feature>
<dbReference type="RefSeq" id="WP_191789722.1">
    <property type="nucleotide sequence ID" value="NZ_JACSQE010000003.1"/>
</dbReference>
<keyword evidence="4" id="KW-1185">Reference proteome</keyword>
<dbReference type="Proteomes" id="UP000633601">
    <property type="component" value="Unassembled WGS sequence"/>
</dbReference>
<dbReference type="EMBL" id="JACSQE010000003">
    <property type="protein sequence ID" value="MBD7998039.1"/>
    <property type="molecule type" value="Genomic_DNA"/>
</dbReference>
<feature type="transmembrane region" description="Helical" evidence="2">
    <location>
        <begin position="80"/>
        <end position="99"/>
    </location>
</feature>
<name>A0ABR8UZU3_9CELL</name>
<keyword evidence="2" id="KW-0472">Membrane</keyword>
<comment type="caution">
    <text evidence="3">The sequence shown here is derived from an EMBL/GenBank/DDBJ whole genome shotgun (WGS) entry which is preliminary data.</text>
</comment>
<feature type="transmembrane region" description="Helical" evidence="2">
    <location>
        <begin position="6"/>
        <end position="26"/>
    </location>
</feature>
<protein>
    <recommendedName>
        <fullName evidence="5">Integral membrane protein</fullName>
    </recommendedName>
</protein>
<keyword evidence="2" id="KW-0812">Transmembrane</keyword>
<gene>
    <name evidence="3" type="ORF">H9640_05700</name>
</gene>